<dbReference type="PANTHER" id="PTHR10098:SF112">
    <property type="entry name" value="SLR0380 PROTEIN"/>
    <property type="match status" value="1"/>
</dbReference>
<dbReference type="InterPro" id="IPR024983">
    <property type="entry name" value="CHAT_dom"/>
</dbReference>
<organism evidence="3 4">
    <name type="scientific">Dactylococcopsis salina (strain PCC 8305)</name>
    <name type="common">Myxobactron salinum</name>
    <dbReference type="NCBI Taxonomy" id="13035"/>
    <lineage>
        <taxon>Bacteria</taxon>
        <taxon>Bacillati</taxon>
        <taxon>Cyanobacteriota</taxon>
        <taxon>Cyanophyceae</taxon>
        <taxon>Nodosilineales</taxon>
        <taxon>Cymatolegaceae</taxon>
        <taxon>Dactylococcopsis</taxon>
    </lineage>
</organism>
<keyword evidence="1" id="KW-0732">Signal</keyword>
<dbReference type="STRING" id="13035.Dacsa_2247"/>
<sequence>MKTRKHSLLTLTLSLTSLLLAVDPVQANPLQAGESAYRQGNFAEAVERWQEAVEDYQKEGNLLQQAKALSNLALAYEQVGELDLANRMIGTSLEVLDNLAPNADRAAVLGQILNTRGHLEMLQGNTASANKTFQSAIAAYNRAGEENKKLRAQLNQVQVLKEQGRYYEAGQILAEVNQTLQSQPDSLLKAQALSEFGNLLQLVGNLDRGQELLEQSLAVSQTLNTPSAISTTLMALGNIAYSRYEQAGSNQALEEGLRFYEQAAATTLDPIIALQAQVNAFELAQQGNDLQKARSLSAQIQQNLQSLAPSRPLLYAQIRFARLLPRDQISQKTALLKDAAQTAEIIGDQRAHSYALGEQGRLLEQRHQIRSALSLTQQALFLSQALAAPDLSYQWQWQLGRLLERQGDLDSAIAAYAEAVNHLQSLRSDLIAVNKDARFSFREKVEPVYREYVSLLLKSANQSPKTKQDKLKQARDAMESLRLAELVNFLRIDCEVTEAVEIDQVDQNAAVIYPILLPDRLEIIVSIAEQPLKHYTISVSGEEVESTARSFQNQLVNAPKRFQTYLTPAQQLYDWLIRPLKTDLVANEVENLVFVLDGTLRNIPMSALYDGEEYLLENYAIALSPSLRLASPQALPRQSLQALIGGLSESRQGFSSLPAVREEVESIENKVPSTVLLNDRFQENTLELTLEEKGFPVVHLATHGQFSSNLEDTFILTWDDRITINEFPQLLQSGEASRNTPIELLILSACETVKGDDRAALGLAGVAIRAGARSTLGTLWKVSDQGTSQLMRELYQQLEQKSTTKAEALRQSQLSLLNNEKFSHPYYWSAFVLLGNWL</sequence>
<dbReference type="EMBL" id="CP003944">
    <property type="protein sequence ID" value="AFZ50864.1"/>
    <property type="molecule type" value="Genomic_DNA"/>
</dbReference>
<dbReference type="eggNOG" id="COG0457">
    <property type="taxonomic scope" value="Bacteria"/>
</dbReference>
<dbReference type="Gene3D" id="1.25.40.10">
    <property type="entry name" value="Tetratricopeptide repeat domain"/>
    <property type="match status" value="3"/>
</dbReference>
<dbReference type="Pfam" id="PF13432">
    <property type="entry name" value="TPR_16"/>
    <property type="match status" value="1"/>
</dbReference>
<keyword evidence="4" id="KW-1185">Reference proteome</keyword>
<protein>
    <recommendedName>
        <fullName evidence="2">CHAT domain-containing protein</fullName>
    </recommendedName>
</protein>
<dbReference type="OrthoDB" id="446317at2"/>
<dbReference type="Proteomes" id="UP000010482">
    <property type="component" value="Chromosome"/>
</dbReference>
<feature type="chain" id="PRO_5003938486" description="CHAT domain-containing protein" evidence="1">
    <location>
        <begin position="28"/>
        <end position="838"/>
    </location>
</feature>
<name>K9YVE5_DACS8</name>
<dbReference type="HOGENOM" id="CLU_002404_0_0_3"/>
<gene>
    <name evidence="3" type="ORF">Dacsa_2247</name>
</gene>
<dbReference type="PATRIC" id="fig|13035.3.peg.2546"/>
<dbReference type="InterPro" id="IPR019734">
    <property type="entry name" value="TPR_rpt"/>
</dbReference>
<dbReference type="Pfam" id="PF12770">
    <property type="entry name" value="CHAT"/>
    <property type="match status" value="1"/>
</dbReference>
<proteinExistence type="predicted"/>
<evidence type="ECO:0000313" key="3">
    <source>
        <dbReference type="EMBL" id="AFZ50864.1"/>
    </source>
</evidence>
<dbReference type="AlphaFoldDB" id="K9YVE5"/>
<dbReference type="InterPro" id="IPR011990">
    <property type="entry name" value="TPR-like_helical_dom_sf"/>
</dbReference>
<dbReference type="SMART" id="SM00028">
    <property type="entry name" value="TPR"/>
    <property type="match status" value="5"/>
</dbReference>
<evidence type="ECO:0000256" key="1">
    <source>
        <dbReference type="SAM" id="SignalP"/>
    </source>
</evidence>
<dbReference type="KEGG" id="dsl:Dacsa_2247"/>
<evidence type="ECO:0000313" key="4">
    <source>
        <dbReference type="Proteomes" id="UP000010482"/>
    </source>
</evidence>
<dbReference type="RefSeq" id="WP_015229857.1">
    <property type="nucleotide sequence ID" value="NC_019780.1"/>
</dbReference>
<dbReference type="SUPFAM" id="SSF48452">
    <property type="entry name" value="TPR-like"/>
    <property type="match status" value="2"/>
</dbReference>
<evidence type="ECO:0000259" key="2">
    <source>
        <dbReference type="Pfam" id="PF12770"/>
    </source>
</evidence>
<dbReference type="PANTHER" id="PTHR10098">
    <property type="entry name" value="RAPSYN-RELATED"/>
    <property type="match status" value="1"/>
</dbReference>
<dbReference type="eggNOG" id="COG4995">
    <property type="taxonomic scope" value="Bacteria"/>
</dbReference>
<feature type="domain" description="CHAT" evidence="2">
    <location>
        <begin position="568"/>
        <end position="836"/>
    </location>
</feature>
<feature type="signal peptide" evidence="1">
    <location>
        <begin position="1"/>
        <end position="27"/>
    </location>
</feature>
<accession>K9YVE5</accession>
<reference evidence="3" key="1">
    <citation type="submission" date="2012-04" db="EMBL/GenBank/DDBJ databases">
        <title>Finished genome of Dactylococcopsis salina PCC 8305.</title>
        <authorList>
            <consortium name="US DOE Joint Genome Institute"/>
            <person name="Gugger M."/>
            <person name="Coursin T."/>
            <person name="Rippka R."/>
            <person name="Tandeau De Marsac N."/>
            <person name="Huntemann M."/>
            <person name="Wei C.-L."/>
            <person name="Han J."/>
            <person name="Detter J.C."/>
            <person name="Han C."/>
            <person name="Tapia R."/>
            <person name="Daligault H."/>
            <person name="Chen A."/>
            <person name="Krypides N."/>
            <person name="Mavromatis K."/>
            <person name="Markowitz V."/>
            <person name="Szeto E."/>
            <person name="Ivanova N."/>
            <person name="Ovchinnikova G."/>
            <person name="Pagani I."/>
            <person name="Pati A."/>
            <person name="Goodwin L."/>
            <person name="Peters L."/>
            <person name="Pitluck S."/>
            <person name="Woyke T."/>
            <person name="Kerfeld C."/>
        </authorList>
    </citation>
    <scope>NUCLEOTIDE SEQUENCE [LARGE SCALE GENOMIC DNA]</scope>
    <source>
        <strain evidence="3">PCC 8305</strain>
    </source>
</reference>
<dbReference type="Pfam" id="PF13424">
    <property type="entry name" value="TPR_12"/>
    <property type="match status" value="1"/>
</dbReference>